<proteinExistence type="predicted"/>
<dbReference type="Proteomes" id="UP000674179">
    <property type="component" value="Chromosome 9"/>
</dbReference>
<dbReference type="EMBL" id="JAFHKP010000009">
    <property type="protein sequence ID" value="KAG5484540.1"/>
    <property type="molecule type" value="Genomic_DNA"/>
</dbReference>
<keyword evidence="2" id="KW-1185">Reference proteome</keyword>
<dbReference type="AlphaFoldDB" id="A0A836HX99"/>
<accession>A0A836HX99</accession>
<reference evidence="1 2" key="1">
    <citation type="submission" date="2021-02" db="EMBL/GenBank/DDBJ databases">
        <title>Leishmania (Mundinia) enrietti genome sequencing and assembly.</title>
        <authorList>
            <person name="Almutairi H."/>
            <person name="Gatherer D."/>
        </authorList>
    </citation>
    <scope>NUCLEOTIDE SEQUENCE [LARGE SCALE GENOMIC DNA]</scope>
    <source>
        <strain evidence="1">CUR178</strain>
    </source>
</reference>
<gene>
    <name evidence="1" type="ORF">CUR178_07131</name>
</gene>
<dbReference type="GeneID" id="94174290"/>
<dbReference type="OrthoDB" id="259808at2759"/>
<protein>
    <submittedName>
        <fullName evidence="1">Uncharacterized protein</fullName>
    </submittedName>
</protein>
<organism evidence="1 2">
    <name type="scientific">Leishmania enriettii</name>
    <dbReference type="NCBI Taxonomy" id="5663"/>
    <lineage>
        <taxon>Eukaryota</taxon>
        <taxon>Discoba</taxon>
        <taxon>Euglenozoa</taxon>
        <taxon>Kinetoplastea</taxon>
        <taxon>Metakinetoplastina</taxon>
        <taxon>Trypanosomatida</taxon>
        <taxon>Trypanosomatidae</taxon>
        <taxon>Leishmaniinae</taxon>
        <taxon>Leishmania</taxon>
    </lineage>
</organism>
<sequence>MDRADSARSQPELLTSAYDRDAFLEAMEQYANCVSSGSWLIGGPSSYFVVEPAHLSSEPSL</sequence>
<evidence type="ECO:0000313" key="2">
    <source>
        <dbReference type="Proteomes" id="UP000674179"/>
    </source>
</evidence>
<dbReference type="RefSeq" id="XP_067695166.1">
    <property type="nucleotide sequence ID" value="XM_067838780.1"/>
</dbReference>
<comment type="caution">
    <text evidence="1">The sequence shown here is derived from an EMBL/GenBank/DDBJ whole genome shotgun (WGS) entry which is preliminary data.</text>
</comment>
<name>A0A836HX99_LEIEN</name>
<evidence type="ECO:0000313" key="1">
    <source>
        <dbReference type="EMBL" id="KAG5484540.1"/>
    </source>
</evidence>
<dbReference type="KEGG" id="lenr:94174290"/>